<keyword evidence="3" id="KW-0687">Ribonucleoprotein</keyword>
<evidence type="ECO:0000256" key="1">
    <source>
        <dbReference type="ARBA" id="ARBA00010605"/>
    </source>
</evidence>
<dbReference type="AlphaFoldDB" id="A0A8H3TYF4"/>
<accession>A0A8H3TYF4</accession>
<dbReference type="GO" id="GO:0006412">
    <property type="term" value="P:translation"/>
    <property type="evidence" value="ECO:0007669"/>
    <property type="project" value="InterPro"/>
</dbReference>
<dbReference type="InterPro" id="IPR000244">
    <property type="entry name" value="Ribosomal_bL9"/>
</dbReference>
<evidence type="ECO:0000256" key="4">
    <source>
        <dbReference type="SAM" id="MobiDB-lite"/>
    </source>
</evidence>
<feature type="region of interest" description="Disordered" evidence="4">
    <location>
        <begin position="82"/>
        <end position="105"/>
    </location>
</feature>
<evidence type="ECO:0000256" key="3">
    <source>
        <dbReference type="ARBA" id="ARBA00023274"/>
    </source>
</evidence>
<keyword evidence="2" id="KW-0689">Ribosomal protein</keyword>
<dbReference type="GO" id="GO:0005840">
    <property type="term" value="C:ribosome"/>
    <property type="evidence" value="ECO:0007669"/>
    <property type="project" value="UniProtKB-KW"/>
</dbReference>
<dbReference type="InterPro" id="IPR020070">
    <property type="entry name" value="Ribosomal_bL9_N"/>
</dbReference>
<dbReference type="GO" id="GO:1990904">
    <property type="term" value="C:ribonucleoprotein complex"/>
    <property type="evidence" value="ECO:0007669"/>
    <property type="project" value="UniProtKB-KW"/>
</dbReference>
<comment type="similarity">
    <text evidence="1">Belongs to the bacterial ribosomal protein bL9 family.</text>
</comment>
<dbReference type="InterPro" id="IPR036791">
    <property type="entry name" value="Ribosomal_bL9_C_sf"/>
</dbReference>
<reference evidence="6" key="1">
    <citation type="submission" date="2020-07" db="EMBL/GenBank/DDBJ databases">
        <title>Draft Genome Sequence of a Deep-Sea Yeast, Naganishia (Cryptococcus) liquefaciens strain N6.</title>
        <authorList>
            <person name="Han Y.W."/>
            <person name="Kajitani R."/>
            <person name="Morimoto H."/>
            <person name="Parhat M."/>
            <person name="Tsubouchi H."/>
            <person name="Bakenova O."/>
            <person name="Ogata M."/>
            <person name="Argunhan B."/>
            <person name="Aoki R."/>
            <person name="Kajiwara S."/>
            <person name="Itoh T."/>
            <person name="Iwasaki H."/>
        </authorList>
    </citation>
    <scope>NUCLEOTIDE SEQUENCE</scope>
    <source>
        <strain evidence="6">N6</strain>
    </source>
</reference>
<dbReference type="GO" id="GO:0003735">
    <property type="term" value="F:structural constituent of ribosome"/>
    <property type="evidence" value="ECO:0007669"/>
    <property type="project" value="InterPro"/>
</dbReference>
<dbReference type="InterPro" id="IPR036935">
    <property type="entry name" value="Ribosomal_bL9_N_sf"/>
</dbReference>
<comment type="caution">
    <text evidence="6">The sequence shown here is derived from an EMBL/GenBank/DDBJ whole genome shotgun (WGS) entry which is preliminary data.</text>
</comment>
<keyword evidence="7" id="KW-1185">Reference proteome</keyword>
<dbReference type="SUPFAM" id="SSF55658">
    <property type="entry name" value="L9 N-domain-like"/>
    <property type="match status" value="1"/>
</dbReference>
<feature type="compositionally biased region" description="Low complexity" evidence="4">
    <location>
        <begin position="93"/>
        <end position="105"/>
    </location>
</feature>
<proteinExistence type="inferred from homology"/>
<evidence type="ECO:0000256" key="2">
    <source>
        <dbReference type="ARBA" id="ARBA00022980"/>
    </source>
</evidence>
<dbReference type="Gene3D" id="3.40.5.10">
    <property type="entry name" value="Ribosomal protein L9, N-terminal domain"/>
    <property type="match status" value="1"/>
</dbReference>
<name>A0A8H3TYF4_9TREE</name>
<dbReference type="Pfam" id="PF01281">
    <property type="entry name" value="Ribosomal_L9_N"/>
    <property type="match status" value="1"/>
</dbReference>
<evidence type="ECO:0000313" key="7">
    <source>
        <dbReference type="Proteomes" id="UP000620104"/>
    </source>
</evidence>
<evidence type="ECO:0000313" key="6">
    <source>
        <dbReference type="EMBL" id="GHJ89196.1"/>
    </source>
</evidence>
<dbReference type="EMBL" id="BLZA01000040">
    <property type="protein sequence ID" value="GHJ89196.1"/>
    <property type="molecule type" value="Genomic_DNA"/>
</dbReference>
<dbReference type="InterPro" id="IPR009027">
    <property type="entry name" value="Ribosomal_bL9/RNase_H1_N"/>
</dbReference>
<dbReference type="Proteomes" id="UP000620104">
    <property type="component" value="Unassembled WGS sequence"/>
</dbReference>
<dbReference type="PANTHER" id="PTHR21368">
    <property type="entry name" value="50S RIBOSOMAL PROTEIN L9"/>
    <property type="match status" value="1"/>
</dbReference>
<sequence length="218" mass="23923">MSFTKSSSALWRRVSVNFQTPTFGQKRFIQNRTVAVELKQAVKGLGNTGEVVQVNPGRMRRLLFPSGQATYVPWKRRSEVTKAMESSNIQGKTASAPSSTPSNASTPVRLPLSYITSCISSVPDTITISQRTSGTSSTLFGSVSITDIERLLEEMDVPVHELEVRWSAKDVESGKVQTGGRVKETGEYAVEILLKGDGESKVLDTRRIRIEALEEASQ</sequence>
<organism evidence="6 7">
    <name type="scientific">Naganishia liquefaciens</name>
    <dbReference type="NCBI Taxonomy" id="104408"/>
    <lineage>
        <taxon>Eukaryota</taxon>
        <taxon>Fungi</taxon>
        <taxon>Dikarya</taxon>
        <taxon>Basidiomycota</taxon>
        <taxon>Agaricomycotina</taxon>
        <taxon>Tremellomycetes</taxon>
        <taxon>Filobasidiales</taxon>
        <taxon>Filobasidiaceae</taxon>
        <taxon>Naganishia</taxon>
    </lineage>
</organism>
<dbReference type="Gene3D" id="3.10.430.100">
    <property type="entry name" value="Ribosomal protein L9, C-terminal domain"/>
    <property type="match status" value="1"/>
</dbReference>
<gene>
    <name evidence="6" type="ORF">NliqN6_5598</name>
</gene>
<feature type="domain" description="Ribosomal protein L9" evidence="5">
    <location>
        <begin position="36"/>
        <end position="77"/>
    </location>
</feature>
<evidence type="ECO:0000259" key="5">
    <source>
        <dbReference type="Pfam" id="PF01281"/>
    </source>
</evidence>
<protein>
    <recommendedName>
        <fullName evidence="5">Ribosomal protein L9 domain-containing protein</fullName>
    </recommendedName>
</protein>
<dbReference type="OrthoDB" id="5555409at2759"/>